<evidence type="ECO:0000313" key="6">
    <source>
        <dbReference type="Proteomes" id="UP001202248"/>
    </source>
</evidence>
<dbReference type="PANTHER" id="PTHR10947:SF0">
    <property type="entry name" value="PHENYLALANINE--TRNA LIGASE BETA SUBUNIT"/>
    <property type="match status" value="1"/>
</dbReference>
<protein>
    <submittedName>
        <fullName evidence="5">Phenylalanine--tRNA ligase subunit beta</fullName>
    </submittedName>
</protein>
<dbReference type="EMBL" id="JAKWBL010000001">
    <property type="protein sequence ID" value="MCH5596665.1"/>
    <property type="molecule type" value="Genomic_DNA"/>
</dbReference>
<dbReference type="PANTHER" id="PTHR10947">
    <property type="entry name" value="PHENYLALANYL-TRNA SYNTHETASE BETA CHAIN AND LEUCINE-RICH REPEAT-CONTAINING PROTEIN 47"/>
    <property type="match status" value="1"/>
</dbReference>
<dbReference type="InterPro" id="IPR045060">
    <property type="entry name" value="Phe-tRNA-ligase_IIc_bsu"/>
</dbReference>
<dbReference type="InterPro" id="IPR020825">
    <property type="entry name" value="Phe-tRNA_synthase-like_B3/B4"/>
</dbReference>
<organism evidence="5 6">
    <name type="scientific">Niabella ginsengisoli</name>
    <dbReference type="NCBI Taxonomy" id="522298"/>
    <lineage>
        <taxon>Bacteria</taxon>
        <taxon>Pseudomonadati</taxon>
        <taxon>Bacteroidota</taxon>
        <taxon>Chitinophagia</taxon>
        <taxon>Chitinophagales</taxon>
        <taxon>Chitinophagaceae</taxon>
        <taxon>Niabella</taxon>
    </lineage>
</organism>
<gene>
    <name evidence="5" type="ORF">MKP09_01365</name>
</gene>
<keyword evidence="1 3" id="KW-0820">tRNA-binding</keyword>
<dbReference type="Gene3D" id="3.30.56.10">
    <property type="match status" value="1"/>
</dbReference>
<evidence type="ECO:0000256" key="2">
    <source>
        <dbReference type="ARBA" id="ARBA00022884"/>
    </source>
</evidence>
<evidence type="ECO:0000259" key="4">
    <source>
        <dbReference type="PROSITE" id="PS50886"/>
    </source>
</evidence>
<evidence type="ECO:0000256" key="1">
    <source>
        <dbReference type="ARBA" id="ARBA00022555"/>
    </source>
</evidence>
<keyword evidence="5" id="KW-0436">Ligase</keyword>
<dbReference type="PROSITE" id="PS50886">
    <property type="entry name" value="TRBD"/>
    <property type="match status" value="1"/>
</dbReference>
<evidence type="ECO:0000256" key="3">
    <source>
        <dbReference type="PROSITE-ProRule" id="PRU00209"/>
    </source>
</evidence>
<dbReference type="SMART" id="SM00873">
    <property type="entry name" value="B3_4"/>
    <property type="match status" value="1"/>
</dbReference>
<dbReference type="Gene3D" id="2.40.50.140">
    <property type="entry name" value="Nucleic acid-binding proteins"/>
    <property type="match status" value="1"/>
</dbReference>
<dbReference type="CDD" id="cd02796">
    <property type="entry name" value="tRNA_bind_bactPheRS"/>
    <property type="match status" value="1"/>
</dbReference>
<proteinExistence type="predicted"/>
<dbReference type="Pfam" id="PF03483">
    <property type="entry name" value="B3_4"/>
    <property type="match status" value="1"/>
</dbReference>
<dbReference type="Pfam" id="PF01588">
    <property type="entry name" value="tRNA_bind"/>
    <property type="match status" value="1"/>
</dbReference>
<accession>A0ABS9SE85</accession>
<keyword evidence="2 3" id="KW-0694">RNA-binding</keyword>
<dbReference type="SUPFAM" id="SSF50249">
    <property type="entry name" value="Nucleic acid-binding proteins"/>
    <property type="match status" value="1"/>
</dbReference>
<dbReference type="SUPFAM" id="SSF56037">
    <property type="entry name" value="PheT/TilS domain"/>
    <property type="match status" value="1"/>
</dbReference>
<dbReference type="GO" id="GO:0016874">
    <property type="term" value="F:ligase activity"/>
    <property type="evidence" value="ECO:0007669"/>
    <property type="project" value="UniProtKB-KW"/>
</dbReference>
<dbReference type="Gene3D" id="3.50.40.10">
    <property type="entry name" value="Phenylalanyl-trna Synthetase, Chain B, domain 3"/>
    <property type="match status" value="1"/>
</dbReference>
<comment type="caution">
    <text evidence="5">The sequence shown here is derived from an EMBL/GenBank/DDBJ whole genome shotgun (WGS) entry which is preliminary data.</text>
</comment>
<dbReference type="Proteomes" id="UP001202248">
    <property type="component" value="Unassembled WGS sequence"/>
</dbReference>
<dbReference type="InterPro" id="IPR033714">
    <property type="entry name" value="tRNA_bind_bactPheRS"/>
</dbReference>
<dbReference type="InterPro" id="IPR002547">
    <property type="entry name" value="tRNA-bd_dom"/>
</dbReference>
<evidence type="ECO:0000313" key="5">
    <source>
        <dbReference type="EMBL" id="MCH5596665.1"/>
    </source>
</evidence>
<reference evidence="5 6" key="1">
    <citation type="submission" date="2022-02" db="EMBL/GenBank/DDBJ databases">
        <authorList>
            <person name="Min J."/>
        </authorList>
    </citation>
    <scope>NUCLEOTIDE SEQUENCE [LARGE SCALE GENOMIC DNA]</scope>
    <source>
        <strain evidence="5 6">GR10-1</strain>
    </source>
</reference>
<dbReference type="NCBIfam" id="NF045760">
    <property type="entry name" value="YtpR"/>
    <property type="match status" value="1"/>
</dbReference>
<dbReference type="InterPro" id="IPR012340">
    <property type="entry name" value="NA-bd_OB-fold"/>
</dbReference>
<keyword evidence="6" id="KW-1185">Reference proteome</keyword>
<feature type="domain" description="TRNA-binding" evidence="4">
    <location>
        <begin position="42"/>
        <end position="155"/>
    </location>
</feature>
<name>A0ABS9SE85_9BACT</name>
<dbReference type="InterPro" id="IPR005146">
    <property type="entry name" value="B3/B4_tRNA-bd"/>
</dbReference>
<sequence length="347" mass="37107">MTISYNWLSEYLPETVQPERLSQILTSIGLEVEGTEQYESHKGGLKGLVVGEVLTCEKHPNADKLKLTTVNTGASEPLKIVCGAPNVAAGQKVIVAPIGTTIYPLGGDAVTMEAAKIRGEESQGMICAEDEIGLGTSHNGILVLPEDSKPGMPASNLFNIYTDTIFEIGLTTNRMDAMSHWGVARDVSAYLSHHDKKNAGPKIPASKALPAFKGKNPIEVSVENAAACPRYSGICINNVSIGTSPQWLQDKLKAIGLKPINNMVDITNFILHETGQPLHAFDADKIAGNKIIVKNLSQGTPFITLDGKERKLNDFDLMICDAEGGMCIGGVYGGQNSGVTDTTKNIF</sequence>